<reference evidence="6" key="1">
    <citation type="submission" date="2023-06" db="EMBL/GenBank/DDBJ databases">
        <title>Robiginitalea aurantiacus sp. nov. and Algoriphagus sediminis sp. nov., isolated from coastal sediment.</title>
        <authorList>
            <person name="Zhou Z.Y."/>
            <person name="An J."/>
            <person name="Jia Y.W."/>
            <person name="Du Z.J."/>
        </authorList>
    </citation>
    <scope>NUCLEOTIDE SEQUENCE</scope>
    <source>
        <strain evidence="6">C2-7</strain>
    </source>
</reference>
<dbReference type="Pfam" id="PF00578">
    <property type="entry name" value="AhpC-TSA"/>
    <property type="match status" value="1"/>
</dbReference>
<keyword evidence="2" id="KW-0201">Cytochrome c-type biogenesis</keyword>
<evidence type="ECO:0000256" key="1">
    <source>
        <dbReference type="ARBA" id="ARBA00004196"/>
    </source>
</evidence>
<sequence>MTSFALVLGLILSSCGGGTQQAQEGKVTISGVLSNVPEGDLILSKFTDSRPEVLDTLEVLNGEYEYSMELDAPVFLELNLHGKKTVRLALFEEDVQVNYDYSAPNSLEIQGSKDSQEMAKIETLMNSYQTQVKALNDEYYQAMSSNDTEAIKAIQEKAMMLEANQSDQVKETINSMGDSFASLAAIGFLNTKNDFPFIDSLVAELNQRYPDTKMIVQIKQQLDEIRALSIGQVAPEIESLNPNGELLKLSDYRGKYVLIDFWAAWCKPCRVENPNLVRMYDRYKDEGFEIFGVSLDRAREPWVQAIADDNLGWPQVSELNYFNGTAPVTYQINAIPASFLLDPEGKIIARDLRGQSLENKLIEIFE</sequence>
<dbReference type="InterPro" id="IPR000866">
    <property type="entry name" value="AhpC/TSA"/>
</dbReference>
<dbReference type="CDD" id="cd02966">
    <property type="entry name" value="TlpA_like_family"/>
    <property type="match status" value="1"/>
</dbReference>
<evidence type="ECO:0000256" key="4">
    <source>
        <dbReference type="ARBA" id="ARBA00023284"/>
    </source>
</evidence>
<evidence type="ECO:0000313" key="6">
    <source>
        <dbReference type="EMBL" id="MDN3203551.1"/>
    </source>
</evidence>
<evidence type="ECO:0000256" key="2">
    <source>
        <dbReference type="ARBA" id="ARBA00022748"/>
    </source>
</evidence>
<dbReference type="Proteomes" id="UP001171916">
    <property type="component" value="Unassembled WGS sequence"/>
</dbReference>
<organism evidence="6 7">
    <name type="scientific">Algoriphagus sediminis</name>
    <dbReference type="NCBI Taxonomy" id="3057113"/>
    <lineage>
        <taxon>Bacteria</taxon>
        <taxon>Pseudomonadati</taxon>
        <taxon>Bacteroidota</taxon>
        <taxon>Cytophagia</taxon>
        <taxon>Cytophagales</taxon>
        <taxon>Cyclobacteriaceae</taxon>
        <taxon>Algoriphagus</taxon>
    </lineage>
</organism>
<keyword evidence="7" id="KW-1185">Reference proteome</keyword>
<dbReference type="Pfam" id="PF14289">
    <property type="entry name" value="DUF4369"/>
    <property type="match status" value="1"/>
</dbReference>
<dbReference type="PANTHER" id="PTHR42852">
    <property type="entry name" value="THIOL:DISULFIDE INTERCHANGE PROTEIN DSBE"/>
    <property type="match status" value="1"/>
</dbReference>
<comment type="caution">
    <text evidence="6">The sequence shown here is derived from an EMBL/GenBank/DDBJ whole genome shotgun (WGS) entry which is preliminary data.</text>
</comment>
<dbReference type="Gene3D" id="3.40.30.10">
    <property type="entry name" value="Glutaredoxin"/>
    <property type="match status" value="1"/>
</dbReference>
<feature type="domain" description="Thioredoxin" evidence="5">
    <location>
        <begin position="228"/>
        <end position="366"/>
    </location>
</feature>
<gene>
    <name evidence="6" type="ORF">QVH07_05305</name>
</gene>
<evidence type="ECO:0000256" key="3">
    <source>
        <dbReference type="ARBA" id="ARBA00023157"/>
    </source>
</evidence>
<dbReference type="EMBL" id="JAUEPH010000002">
    <property type="protein sequence ID" value="MDN3203551.1"/>
    <property type="molecule type" value="Genomic_DNA"/>
</dbReference>
<comment type="subcellular location">
    <subcellularLocation>
        <location evidence="1">Cell envelope</location>
    </subcellularLocation>
</comment>
<dbReference type="PANTHER" id="PTHR42852:SF6">
    <property type="entry name" value="THIOL:DISULFIDE INTERCHANGE PROTEIN DSBE"/>
    <property type="match status" value="1"/>
</dbReference>
<proteinExistence type="predicted"/>
<dbReference type="PROSITE" id="PS51352">
    <property type="entry name" value="THIOREDOXIN_2"/>
    <property type="match status" value="1"/>
</dbReference>
<name>A0ABT7YAL5_9BACT</name>
<evidence type="ECO:0000259" key="5">
    <source>
        <dbReference type="PROSITE" id="PS51352"/>
    </source>
</evidence>
<dbReference type="InterPro" id="IPR050553">
    <property type="entry name" value="Thioredoxin_ResA/DsbE_sf"/>
</dbReference>
<dbReference type="InterPro" id="IPR013766">
    <property type="entry name" value="Thioredoxin_domain"/>
</dbReference>
<keyword evidence="3" id="KW-1015">Disulfide bond</keyword>
<keyword evidence="4" id="KW-0676">Redox-active center</keyword>
<dbReference type="InterPro" id="IPR025380">
    <property type="entry name" value="DUF4369"/>
</dbReference>
<dbReference type="InterPro" id="IPR036249">
    <property type="entry name" value="Thioredoxin-like_sf"/>
</dbReference>
<protein>
    <submittedName>
        <fullName evidence="6">TlpA disulfide reductase family protein</fullName>
    </submittedName>
</protein>
<accession>A0ABT7YAL5</accession>
<dbReference type="RefSeq" id="WP_289999111.1">
    <property type="nucleotide sequence ID" value="NZ_JAUEPH010000002.1"/>
</dbReference>
<evidence type="ECO:0000313" key="7">
    <source>
        <dbReference type="Proteomes" id="UP001171916"/>
    </source>
</evidence>
<dbReference type="SUPFAM" id="SSF52833">
    <property type="entry name" value="Thioredoxin-like"/>
    <property type="match status" value="1"/>
</dbReference>